<reference evidence="2" key="1">
    <citation type="journal article" date="2019" name="Int. J. Syst. Evol. Microbiol.">
        <title>The Global Catalogue of Microorganisms (GCM) 10K type strain sequencing project: providing services to taxonomists for standard genome sequencing and annotation.</title>
        <authorList>
            <consortium name="The Broad Institute Genomics Platform"/>
            <consortium name="The Broad Institute Genome Sequencing Center for Infectious Disease"/>
            <person name="Wu L."/>
            <person name="Ma J."/>
        </authorList>
    </citation>
    <scope>NUCLEOTIDE SEQUENCE [LARGE SCALE GENOMIC DNA]</scope>
    <source>
        <strain evidence="2">KCTC 3950</strain>
    </source>
</reference>
<dbReference type="Pfam" id="PF03663">
    <property type="entry name" value="Glyco_hydro_76"/>
    <property type="match status" value="1"/>
</dbReference>
<dbReference type="InterPro" id="IPR005198">
    <property type="entry name" value="Glyco_hydro_76"/>
</dbReference>
<comment type="caution">
    <text evidence="1">The sequence shown here is derived from an EMBL/GenBank/DDBJ whole genome shotgun (WGS) entry which is preliminary data.</text>
</comment>
<dbReference type="Proteomes" id="UP001597541">
    <property type="component" value="Unassembled WGS sequence"/>
</dbReference>
<gene>
    <name evidence="1" type="ORF">ACFSUF_21680</name>
</gene>
<dbReference type="InterPro" id="IPR008928">
    <property type="entry name" value="6-hairpin_glycosidase_sf"/>
</dbReference>
<dbReference type="Gene3D" id="1.50.10.20">
    <property type="match status" value="1"/>
</dbReference>
<dbReference type="EMBL" id="JBHUME010000015">
    <property type="protein sequence ID" value="MFD2615032.1"/>
    <property type="molecule type" value="Genomic_DNA"/>
</dbReference>
<dbReference type="SUPFAM" id="SSF48208">
    <property type="entry name" value="Six-hairpin glycosidases"/>
    <property type="match status" value="1"/>
</dbReference>
<accession>A0ABW5PHT7</accession>
<dbReference type="GO" id="GO:0016787">
    <property type="term" value="F:hydrolase activity"/>
    <property type="evidence" value="ECO:0007669"/>
    <property type="project" value="UniProtKB-KW"/>
</dbReference>
<dbReference type="RefSeq" id="WP_377606507.1">
    <property type="nucleotide sequence ID" value="NZ_JBHUME010000015.1"/>
</dbReference>
<evidence type="ECO:0000313" key="1">
    <source>
        <dbReference type="EMBL" id="MFD2615032.1"/>
    </source>
</evidence>
<organism evidence="1 2">
    <name type="scientific">Paenibacillus gansuensis</name>
    <dbReference type="NCBI Taxonomy" id="306542"/>
    <lineage>
        <taxon>Bacteria</taxon>
        <taxon>Bacillati</taxon>
        <taxon>Bacillota</taxon>
        <taxon>Bacilli</taxon>
        <taxon>Bacillales</taxon>
        <taxon>Paenibacillaceae</taxon>
        <taxon>Paenibacillus</taxon>
    </lineage>
</organism>
<dbReference type="PANTHER" id="PTHR47791">
    <property type="entry name" value="MEIOTICALLY UP-REGULATED GENE 191 PROTEIN"/>
    <property type="match status" value="1"/>
</dbReference>
<keyword evidence="1" id="KW-0378">Hydrolase</keyword>
<protein>
    <submittedName>
        <fullName evidence="1">Glycoside hydrolase family 76 protein</fullName>
    </submittedName>
</protein>
<keyword evidence="2" id="KW-1185">Reference proteome</keyword>
<sequence length="408" mass="45285">MNRKKNVVLALVLVAVALVAALLQSGKLDSVLGGKPTVWSERADEAQGVLADSFWDEKRKLFNNAAPCIAELCTDPFNYWWYAHGIDTLTDAYVGTQDDRYAKMIYQQYEGVLENNADTFINGYYDDMEWMALAWLRAYDATKVEKYLEASKVLWADIQTGWTDEMGGGIAWRKEQMNYKNTPANAPAVILAARMYAHTKDAADLEWAKKIYEWQKKTLVDPVTGLVWDGINRTGNGEIDKGWKFTYGQGVYIGAGVELYRATGEASYLEDARRTAANLKADFLSPATGMLPSEGEGDGGLFKGVLVRYVGELVKELKAGGKKLPELKAADGKALSAAEQAEELVQMLRVNAESLWGYGKAEDKALFSNSWAQTPDQVVQLSTQLSGMMLLEQMAAMEQAGWVKEKKE</sequence>
<dbReference type="InterPro" id="IPR053169">
    <property type="entry name" value="MUG_Protein"/>
</dbReference>
<dbReference type="PANTHER" id="PTHR47791:SF3">
    <property type="entry name" value="MEIOTICALLY UP-REGULATED GENE 191 PROTEIN"/>
    <property type="match status" value="1"/>
</dbReference>
<evidence type="ECO:0000313" key="2">
    <source>
        <dbReference type="Proteomes" id="UP001597541"/>
    </source>
</evidence>
<proteinExistence type="predicted"/>
<name>A0ABW5PHT7_9BACL</name>